<evidence type="ECO:0000313" key="5">
    <source>
        <dbReference type="Proteomes" id="UP001321018"/>
    </source>
</evidence>
<dbReference type="EMBL" id="JAOPKA010000021">
    <property type="protein sequence ID" value="MCU4744089.1"/>
    <property type="molecule type" value="Genomic_DNA"/>
</dbReference>
<proteinExistence type="predicted"/>
<dbReference type="Proteomes" id="UP001321018">
    <property type="component" value="Unassembled WGS sequence"/>
</dbReference>
<keyword evidence="4" id="KW-1185">Reference proteome</keyword>
<accession>A0AAP2Z525</accession>
<organism evidence="2 5">
    <name type="scientific">Natronoglomus mannanivorans</name>
    <dbReference type="NCBI Taxonomy" id="2979990"/>
    <lineage>
        <taxon>Archaea</taxon>
        <taxon>Methanobacteriati</taxon>
        <taxon>Methanobacteriota</taxon>
        <taxon>Stenosarchaea group</taxon>
        <taxon>Halobacteria</taxon>
        <taxon>Halobacteriales</taxon>
        <taxon>Natrialbaceae</taxon>
        <taxon>Natronoglomus</taxon>
    </lineage>
</organism>
<gene>
    <name evidence="3" type="ORF">OB955_22750</name>
    <name evidence="2" type="ORF">OB960_22160</name>
</gene>
<evidence type="ECO:0000313" key="3">
    <source>
        <dbReference type="EMBL" id="MCU4975510.1"/>
    </source>
</evidence>
<evidence type="ECO:0000256" key="1">
    <source>
        <dbReference type="SAM" id="MobiDB-lite"/>
    </source>
</evidence>
<protein>
    <submittedName>
        <fullName evidence="2">Uncharacterized protein</fullName>
    </submittedName>
</protein>
<dbReference type="EMBL" id="JAOPKB010000020">
    <property type="protein sequence ID" value="MCU4975510.1"/>
    <property type="molecule type" value="Genomic_DNA"/>
</dbReference>
<evidence type="ECO:0000313" key="4">
    <source>
        <dbReference type="Proteomes" id="UP001320972"/>
    </source>
</evidence>
<name>A0AAP2Z525_9EURY</name>
<evidence type="ECO:0000313" key="2">
    <source>
        <dbReference type="EMBL" id="MCU4744089.1"/>
    </source>
</evidence>
<comment type="caution">
    <text evidence="2">The sequence shown here is derived from an EMBL/GenBank/DDBJ whole genome shotgun (WGS) entry which is preliminary data.</text>
</comment>
<feature type="region of interest" description="Disordered" evidence="1">
    <location>
        <begin position="49"/>
        <end position="68"/>
    </location>
</feature>
<dbReference type="AlphaFoldDB" id="A0AAP2Z525"/>
<sequence>MSPWIPALVANRFFTSSADDYGMTTSWAELFDRSATTDGTVALETIREELERRREREPEPQHREDTDA</sequence>
<dbReference type="RefSeq" id="WP_338005893.1">
    <property type="nucleotide sequence ID" value="NZ_JAOPKA010000021.1"/>
</dbReference>
<dbReference type="Proteomes" id="UP001320972">
    <property type="component" value="Unassembled WGS sequence"/>
</dbReference>
<reference evidence="2 4" key="1">
    <citation type="submission" date="2022-09" db="EMBL/GenBank/DDBJ databases">
        <title>Enrichment on poylsaccharides allowed isolation of novel metabolic and taxonomic groups of Haloarchaea.</title>
        <authorList>
            <person name="Sorokin D.Y."/>
            <person name="Elcheninov A.G."/>
            <person name="Khizhniak T.V."/>
            <person name="Kolganova T.V."/>
            <person name="Kublanov I.V."/>
        </authorList>
    </citation>
    <scope>NUCLEOTIDE SEQUENCE</scope>
    <source>
        <strain evidence="3 4">AArc-m2/3/4</strain>
        <strain evidence="2">AArc-xg1-1</strain>
    </source>
</reference>